<proteinExistence type="predicted"/>
<keyword evidence="2" id="KW-1185">Reference proteome</keyword>
<evidence type="ECO:0000313" key="1">
    <source>
        <dbReference type="EMBL" id="MCD9641967.1"/>
    </source>
</evidence>
<comment type="caution">
    <text evidence="1">The sequence shown here is derived from an EMBL/GenBank/DDBJ whole genome shotgun (WGS) entry which is preliminary data.</text>
</comment>
<dbReference type="Proteomes" id="UP000823775">
    <property type="component" value="Unassembled WGS sequence"/>
</dbReference>
<feature type="non-terminal residue" evidence="1">
    <location>
        <position position="1"/>
    </location>
</feature>
<protein>
    <submittedName>
        <fullName evidence="1">Uncharacterized protein</fullName>
    </submittedName>
</protein>
<organism evidence="1 2">
    <name type="scientific">Datura stramonium</name>
    <name type="common">Jimsonweed</name>
    <name type="synonym">Common thornapple</name>
    <dbReference type="NCBI Taxonomy" id="4076"/>
    <lineage>
        <taxon>Eukaryota</taxon>
        <taxon>Viridiplantae</taxon>
        <taxon>Streptophyta</taxon>
        <taxon>Embryophyta</taxon>
        <taxon>Tracheophyta</taxon>
        <taxon>Spermatophyta</taxon>
        <taxon>Magnoliopsida</taxon>
        <taxon>eudicotyledons</taxon>
        <taxon>Gunneridae</taxon>
        <taxon>Pentapetalae</taxon>
        <taxon>asterids</taxon>
        <taxon>lamiids</taxon>
        <taxon>Solanales</taxon>
        <taxon>Solanaceae</taxon>
        <taxon>Solanoideae</taxon>
        <taxon>Datureae</taxon>
        <taxon>Datura</taxon>
    </lineage>
</organism>
<gene>
    <name evidence="1" type="ORF">HAX54_028526</name>
</gene>
<accession>A0ABS8V6H4</accession>
<reference evidence="1 2" key="1">
    <citation type="journal article" date="2021" name="BMC Genomics">
        <title>Datura genome reveals duplications of psychoactive alkaloid biosynthetic genes and high mutation rate following tissue culture.</title>
        <authorList>
            <person name="Rajewski A."/>
            <person name="Carter-House D."/>
            <person name="Stajich J."/>
            <person name="Litt A."/>
        </authorList>
    </citation>
    <scope>NUCLEOTIDE SEQUENCE [LARGE SCALE GENOMIC DNA]</scope>
    <source>
        <strain evidence="1">AR-01</strain>
    </source>
</reference>
<sequence>EVGLWNKLKEVEGAIWLDQEISVITCRMQLSRKCGSMWIQVMGFRLTASHLCSTYVPQISICEMQILVLDPSYSA</sequence>
<evidence type="ECO:0000313" key="2">
    <source>
        <dbReference type="Proteomes" id="UP000823775"/>
    </source>
</evidence>
<dbReference type="EMBL" id="JACEIK010003505">
    <property type="protein sequence ID" value="MCD9641967.1"/>
    <property type="molecule type" value="Genomic_DNA"/>
</dbReference>
<name>A0ABS8V6H4_DATST</name>